<dbReference type="InterPro" id="IPR052344">
    <property type="entry name" value="Transposase-related"/>
</dbReference>
<feature type="domain" description="Transposase IS66 C-terminal" evidence="2">
    <location>
        <begin position="259"/>
        <end position="302"/>
    </location>
</feature>
<dbReference type="Proteomes" id="UP001197875">
    <property type="component" value="Unassembled WGS sequence"/>
</dbReference>
<dbReference type="Pfam" id="PF03050">
    <property type="entry name" value="DDE_Tnp_IS66"/>
    <property type="match status" value="1"/>
</dbReference>
<dbReference type="PANTHER" id="PTHR33678">
    <property type="entry name" value="BLL1576 PROTEIN"/>
    <property type="match status" value="1"/>
</dbReference>
<reference evidence="3 4" key="1">
    <citation type="submission" date="2021-10" db="EMBL/GenBank/DDBJ databases">
        <title>Anaerobic single-cell dispensing facilitates the cultivation of human gut bacteria.</title>
        <authorList>
            <person name="Afrizal A."/>
        </authorList>
    </citation>
    <scope>NUCLEOTIDE SEQUENCE [LARGE SCALE GENOMIC DNA]</scope>
    <source>
        <strain evidence="3 4">CLA-AA-H277</strain>
    </source>
</reference>
<comment type="caution">
    <text evidence="3">The sequence shown here is derived from an EMBL/GenBank/DDBJ whole genome shotgun (WGS) entry which is preliminary data.</text>
</comment>
<dbReference type="InterPro" id="IPR004291">
    <property type="entry name" value="Transposase_IS66_central"/>
</dbReference>
<feature type="domain" description="Transposase IS66 central" evidence="1">
    <location>
        <begin position="9"/>
        <end position="253"/>
    </location>
</feature>
<evidence type="ECO:0000313" key="4">
    <source>
        <dbReference type="Proteomes" id="UP001197875"/>
    </source>
</evidence>
<dbReference type="NCBIfam" id="NF033517">
    <property type="entry name" value="transpos_IS66"/>
    <property type="match status" value="1"/>
</dbReference>
<dbReference type="RefSeq" id="WP_227616010.1">
    <property type="nucleotide sequence ID" value="NZ_JAJEPR010000035.1"/>
</dbReference>
<protein>
    <submittedName>
        <fullName evidence="3">IS66 family transposase</fullName>
    </submittedName>
</protein>
<keyword evidence="4" id="KW-1185">Reference proteome</keyword>
<name>A0AAE3J7D5_9FIRM</name>
<evidence type="ECO:0000313" key="3">
    <source>
        <dbReference type="EMBL" id="MCC2191008.1"/>
    </source>
</evidence>
<evidence type="ECO:0000259" key="1">
    <source>
        <dbReference type="Pfam" id="PF03050"/>
    </source>
</evidence>
<dbReference type="InterPro" id="IPR039552">
    <property type="entry name" value="IS66_C"/>
</dbReference>
<dbReference type="EMBL" id="JAJEPR010000035">
    <property type="protein sequence ID" value="MCC2191008.1"/>
    <property type="molecule type" value="Genomic_DNA"/>
</dbReference>
<evidence type="ECO:0000259" key="2">
    <source>
        <dbReference type="Pfam" id="PF13817"/>
    </source>
</evidence>
<dbReference type="PANTHER" id="PTHR33678:SF2">
    <property type="match status" value="1"/>
</dbReference>
<gene>
    <name evidence="3" type="ORF">LKD71_14595</name>
</gene>
<dbReference type="AlphaFoldDB" id="A0AAE3J7D5"/>
<sequence>MIKSSEVYFSLVYDWMKEEVLKQPVIQADETTLKVNRDGRKAGASSYMWVYITGEHDDSGKKIILYNYCRTRSTEHLRNFLSAYQGTLVSDGYQPYHTFSEEQALASAGCWRHCRRRFVNAIKAAQKDLSEEELKNSIVYQALARISAIYKLDESWKGRSCEYRAEHRRRILKPLVDEYFDWVKEQVKTCSVPPKSETGEGLSYSIHQEKYLRTFLEDGNIPIDNSACERAIRPFCVGRKNWNVIDTVEGAQASAIAYSIAETAKANHLKPYQYFEYLLTELPKRVTQKKDSSFSLDDLMPWSSELPMSCRKIK</sequence>
<proteinExistence type="predicted"/>
<organism evidence="3 4">
    <name type="scientific">Fusicatenibacter faecihominis</name>
    <dbReference type="NCBI Taxonomy" id="2881276"/>
    <lineage>
        <taxon>Bacteria</taxon>
        <taxon>Bacillati</taxon>
        <taxon>Bacillota</taxon>
        <taxon>Clostridia</taxon>
        <taxon>Lachnospirales</taxon>
        <taxon>Lachnospiraceae</taxon>
        <taxon>Fusicatenibacter</taxon>
    </lineage>
</organism>
<dbReference type="Pfam" id="PF13817">
    <property type="entry name" value="DDE_Tnp_IS66_C"/>
    <property type="match status" value="1"/>
</dbReference>
<accession>A0AAE3J7D5</accession>